<dbReference type="Gene3D" id="3.20.80.10">
    <property type="entry name" value="Regulatory factor, effector binding domain"/>
    <property type="match status" value="1"/>
</dbReference>
<dbReference type="InterPro" id="IPR011256">
    <property type="entry name" value="Reg_factor_effector_dom_sf"/>
</dbReference>
<evidence type="ECO:0000259" key="1">
    <source>
        <dbReference type="SMART" id="SM00871"/>
    </source>
</evidence>
<feature type="domain" description="AraC effector-binding" evidence="1">
    <location>
        <begin position="4"/>
        <end position="152"/>
    </location>
</feature>
<evidence type="ECO:0000313" key="2">
    <source>
        <dbReference type="EMBL" id="OCA74370.1"/>
    </source>
</evidence>
<dbReference type="Proteomes" id="UP000093432">
    <property type="component" value="Unassembled WGS sequence"/>
</dbReference>
<reference evidence="3" key="1">
    <citation type="submission" date="2016-07" db="EMBL/GenBank/DDBJ databases">
        <authorList>
            <person name="Florea S."/>
            <person name="Webb J.S."/>
            <person name="Jaromczyk J."/>
            <person name="Schardl C.L."/>
        </authorList>
    </citation>
    <scope>NUCLEOTIDE SEQUENCE [LARGE SCALE GENOMIC DNA]</scope>
    <source>
        <strain evidence="3">CC-VM-7</strain>
    </source>
</reference>
<name>A0A1B8ZS03_9FLAO</name>
<dbReference type="EMBL" id="MAYG01000001">
    <property type="protein sequence ID" value="OCA74370.1"/>
    <property type="molecule type" value="Genomic_DNA"/>
</dbReference>
<dbReference type="SUPFAM" id="SSF55136">
    <property type="entry name" value="Probable bacterial effector-binding domain"/>
    <property type="match status" value="1"/>
</dbReference>
<dbReference type="AlphaFoldDB" id="A0A1B8ZS03"/>
<comment type="caution">
    <text evidence="2">The sequence shown here is derived from an EMBL/GenBank/DDBJ whole genome shotgun (WGS) entry which is preliminary data.</text>
</comment>
<dbReference type="InterPro" id="IPR029441">
    <property type="entry name" value="Cass2"/>
</dbReference>
<protein>
    <submittedName>
        <fullName evidence="2">Transcriptional regulator</fullName>
    </submittedName>
</protein>
<dbReference type="OrthoDB" id="9801008at2"/>
<dbReference type="Pfam" id="PF14526">
    <property type="entry name" value="Cass2"/>
    <property type="match status" value="1"/>
</dbReference>
<proteinExistence type="predicted"/>
<dbReference type="PANTHER" id="PTHR36444">
    <property type="entry name" value="TRANSCRIPTIONAL REGULATOR PROTEIN YOBU-RELATED"/>
    <property type="match status" value="1"/>
</dbReference>
<evidence type="ECO:0000313" key="3">
    <source>
        <dbReference type="Proteomes" id="UP000093432"/>
    </source>
</evidence>
<dbReference type="PANTHER" id="PTHR36444:SF2">
    <property type="entry name" value="TRANSCRIPTIONAL REGULATOR PROTEIN YOBU-RELATED"/>
    <property type="match status" value="1"/>
</dbReference>
<dbReference type="SMART" id="SM00871">
    <property type="entry name" value="AraC_E_bind"/>
    <property type="match status" value="1"/>
</dbReference>
<dbReference type="InterPro" id="IPR053182">
    <property type="entry name" value="YobU-like_regulator"/>
</dbReference>
<gene>
    <name evidence="2" type="ORF">BBI00_08505</name>
</gene>
<organism evidence="2 3">
    <name type="scientific">Chryseobacterium arthrosphaerae</name>
    <dbReference type="NCBI Taxonomy" id="651561"/>
    <lineage>
        <taxon>Bacteria</taxon>
        <taxon>Pseudomonadati</taxon>
        <taxon>Bacteroidota</taxon>
        <taxon>Flavobacteriia</taxon>
        <taxon>Flavobacteriales</taxon>
        <taxon>Weeksellaceae</taxon>
        <taxon>Chryseobacterium group</taxon>
        <taxon>Chryseobacterium</taxon>
    </lineage>
</organism>
<accession>A0A1B8ZS03</accession>
<dbReference type="InterPro" id="IPR010499">
    <property type="entry name" value="AraC_E-bd"/>
</dbReference>
<dbReference type="STRING" id="651561.BBI00_08505"/>
<sequence length="152" mass="17260">MNNMKVEPFKVIGIAVRTTNENNQAAKDIPVLWEKFMSEDILNAIPNKIDTVVYSIYTDYEKDHTKPYTTVLGCKVENLDHIPEGMVGKSFEGGNYIRFTPKGNLAEGLVINEWNKIWNMDLGRVFTADFEIYGEKARNPSEAEVDILIAVE</sequence>
<dbReference type="RefSeq" id="WP_065398359.1">
    <property type="nucleotide sequence ID" value="NZ_JBOBHV010000001.1"/>
</dbReference>